<dbReference type="Proteomes" id="UP000010796">
    <property type="component" value="Chromosome"/>
</dbReference>
<accession>L0FT30</accession>
<dbReference type="STRING" id="926556.Echvi_0774"/>
<dbReference type="EMBL" id="CP003346">
    <property type="protein sequence ID" value="AGA77049.1"/>
    <property type="molecule type" value="Genomic_DNA"/>
</dbReference>
<evidence type="ECO:0000313" key="1">
    <source>
        <dbReference type="EMBL" id="AGA77049.1"/>
    </source>
</evidence>
<protein>
    <submittedName>
        <fullName evidence="1">Uncharacterized protein</fullName>
    </submittedName>
</protein>
<gene>
    <name evidence="1" type="ordered locus">Echvi_0774</name>
</gene>
<reference evidence="2" key="1">
    <citation type="submission" date="2012-02" db="EMBL/GenBank/DDBJ databases">
        <title>The complete genome of Echinicola vietnamensis DSM 17526.</title>
        <authorList>
            <person name="Lucas S."/>
            <person name="Copeland A."/>
            <person name="Lapidus A."/>
            <person name="Glavina del Rio T."/>
            <person name="Dalin E."/>
            <person name="Tice H."/>
            <person name="Bruce D."/>
            <person name="Goodwin L."/>
            <person name="Pitluck S."/>
            <person name="Peters L."/>
            <person name="Ovchinnikova G."/>
            <person name="Teshima H."/>
            <person name="Kyrpides N."/>
            <person name="Mavromatis K."/>
            <person name="Ivanova N."/>
            <person name="Brettin T."/>
            <person name="Detter J.C."/>
            <person name="Han C."/>
            <person name="Larimer F."/>
            <person name="Land M."/>
            <person name="Hauser L."/>
            <person name="Markowitz V."/>
            <person name="Cheng J.-F."/>
            <person name="Hugenholtz P."/>
            <person name="Woyke T."/>
            <person name="Wu D."/>
            <person name="Brambilla E."/>
            <person name="Klenk H.-P."/>
            <person name="Eisen J.A."/>
        </authorList>
    </citation>
    <scope>NUCLEOTIDE SEQUENCE [LARGE SCALE GENOMIC DNA]</scope>
    <source>
        <strain evidence="2">DSM 17526 / LMG 23754 / KMM 6221</strain>
    </source>
</reference>
<proteinExistence type="predicted"/>
<evidence type="ECO:0000313" key="2">
    <source>
        <dbReference type="Proteomes" id="UP000010796"/>
    </source>
</evidence>
<dbReference type="HOGENOM" id="CLU_3373482_0_0_10"/>
<sequence>MAVKSQIPNLLLKMIKNQIYIYKTIAICNYYFDP</sequence>
<dbReference type="KEGG" id="evi:Echvi_0774"/>
<organism evidence="1 2">
    <name type="scientific">Echinicola vietnamensis (strain DSM 17526 / LMG 23754 / KMM 6221)</name>
    <dbReference type="NCBI Taxonomy" id="926556"/>
    <lineage>
        <taxon>Bacteria</taxon>
        <taxon>Pseudomonadati</taxon>
        <taxon>Bacteroidota</taxon>
        <taxon>Cytophagia</taxon>
        <taxon>Cytophagales</taxon>
        <taxon>Cyclobacteriaceae</taxon>
        <taxon>Echinicola</taxon>
    </lineage>
</organism>
<keyword evidence="2" id="KW-1185">Reference proteome</keyword>
<name>L0FT30_ECHVK</name>
<dbReference type="AlphaFoldDB" id="L0FT30"/>